<dbReference type="PIRSF" id="PIRSF037403">
    <property type="entry name" value="BMP3/GDF10"/>
    <property type="match status" value="1"/>
</dbReference>
<comment type="subcellular location">
    <subcellularLocation>
        <location evidence="1">Secreted</location>
    </subcellularLocation>
</comment>
<dbReference type="FunCoup" id="L9KN64">
    <property type="interactions" value="280"/>
</dbReference>
<accession>L9KN64</accession>
<dbReference type="InterPro" id="IPR017197">
    <property type="entry name" value="BMP3/BMP3B"/>
</dbReference>
<evidence type="ECO:0000313" key="20">
    <source>
        <dbReference type="Proteomes" id="UP000011518"/>
    </source>
</evidence>
<protein>
    <recommendedName>
        <fullName evidence="3">Bone morphogenetic protein 3</fullName>
    </recommendedName>
</protein>
<name>L9KN64_TUPCH</name>
<dbReference type="InterPro" id="IPR015615">
    <property type="entry name" value="TGF-beta-rel"/>
</dbReference>
<evidence type="ECO:0000256" key="5">
    <source>
        <dbReference type="ARBA" id="ARBA00022514"/>
    </source>
</evidence>
<evidence type="ECO:0000256" key="9">
    <source>
        <dbReference type="ARBA" id="ARBA00022782"/>
    </source>
</evidence>
<dbReference type="eggNOG" id="KOG3900">
    <property type="taxonomic scope" value="Eukaryota"/>
</dbReference>
<dbReference type="SUPFAM" id="SSF57501">
    <property type="entry name" value="Cystine-knot cytokines"/>
    <property type="match status" value="1"/>
</dbReference>
<dbReference type="Pfam" id="PF00688">
    <property type="entry name" value="TGFb_propeptide"/>
    <property type="match status" value="1"/>
</dbReference>
<feature type="chain" id="PRO_5003999554" description="Bone morphogenetic protein 3" evidence="17">
    <location>
        <begin position="35"/>
        <end position="487"/>
    </location>
</feature>
<feature type="region of interest" description="Disordered" evidence="16">
    <location>
        <begin position="84"/>
        <end position="109"/>
    </location>
</feature>
<evidence type="ECO:0000256" key="6">
    <source>
        <dbReference type="ARBA" id="ARBA00022525"/>
    </source>
</evidence>
<keyword evidence="7" id="KW-0165">Cleavage on pair of basic residues</keyword>
<dbReference type="PROSITE" id="PS51362">
    <property type="entry name" value="TGF_BETA_2"/>
    <property type="match status" value="1"/>
</dbReference>
<dbReference type="Proteomes" id="UP000011518">
    <property type="component" value="Unassembled WGS sequence"/>
</dbReference>
<dbReference type="FunFam" id="2.10.90.10:FF:000008">
    <property type="entry name" value="Bone morphogenetic protein 3"/>
    <property type="match status" value="1"/>
</dbReference>
<dbReference type="OrthoDB" id="5987191at2759"/>
<keyword evidence="8 17" id="KW-0732">Signal</keyword>
<dbReference type="STRING" id="246437.L9KN64"/>
<evidence type="ECO:0000256" key="14">
    <source>
        <dbReference type="PIRSR" id="PIRSR037403-1"/>
    </source>
</evidence>
<evidence type="ECO:0000256" key="4">
    <source>
        <dbReference type="ARBA" id="ARBA00022473"/>
    </source>
</evidence>
<feature type="disulfide bond" description="Interchain" evidence="14">
    <location>
        <position position="451"/>
    </location>
</feature>
<feature type="region of interest" description="Disordered" evidence="16">
    <location>
        <begin position="333"/>
        <end position="368"/>
    </location>
</feature>
<dbReference type="GO" id="GO:0001649">
    <property type="term" value="P:osteoblast differentiation"/>
    <property type="evidence" value="ECO:0007669"/>
    <property type="project" value="InterPro"/>
</dbReference>
<dbReference type="Gene3D" id="2.10.90.10">
    <property type="entry name" value="Cystine-knot cytokines"/>
    <property type="match status" value="1"/>
</dbReference>
<evidence type="ECO:0000256" key="12">
    <source>
        <dbReference type="ARBA" id="ARBA00023157"/>
    </source>
</evidence>
<dbReference type="CDD" id="cd19393">
    <property type="entry name" value="TGF_beta_BMP3"/>
    <property type="match status" value="1"/>
</dbReference>
<proteinExistence type="inferred from homology"/>
<evidence type="ECO:0000256" key="16">
    <source>
        <dbReference type="SAM" id="MobiDB-lite"/>
    </source>
</evidence>
<dbReference type="InterPro" id="IPR001111">
    <property type="entry name" value="TGF-b_propeptide"/>
</dbReference>
<keyword evidence="9" id="KW-0221">Differentiation</keyword>
<feature type="region of interest" description="Disordered" evidence="16">
    <location>
        <begin position="39"/>
        <end position="67"/>
    </location>
</feature>
<gene>
    <name evidence="19" type="ORF">TREES_T100007719</name>
</gene>
<evidence type="ECO:0000256" key="8">
    <source>
        <dbReference type="ARBA" id="ARBA00022729"/>
    </source>
</evidence>
<keyword evidence="13" id="KW-0325">Glycoprotein</keyword>
<evidence type="ECO:0000256" key="15">
    <source>
        <dbReference type="RuleBase" id="RU000354"/>
    </source>
</evidence>
<feature type="disulfide bond" evidence="14">
    <location>
        <begin position="418"/>
        <end position="486"/>
    </location>
</feature>
<dbReference type="GO" id="GO:0005615">
    <property type="term" value="C:extracellular space"/>
    <property type="evidence" value="ECO:0007669"/>
    <property type="project" value="UniProtKB-KW"/>
</dbReference>
<evidence type="ECO:0000256" key="11">
    <source>
        <dbReference type="ARBA" id="ARBA00023030"/>
    </source>
</evidence>
<keyword evidence="4" id="KW-0217">Developmental protein</keyword>
<keyword evidence="10" id="KW-0892">Osteogenesis</keyword>
<reference evidence="20" key="1">
    <citation type="submission" date="2012-07" db="EMBL/GenBank/DDBJ databases">
        <title>Genome of the Chinese tree shrew, a rising model animal genetically related to primates.</title>
        <authorList>
            <person name="Zhang G."/>
            <person name="Fan Y."/>
            <person name="Yao Y."/>
            <person name="Huang Z."/>
        </authorList>
    </citation>
    <scope>NUCLEOTIDE SEQUENCE [LARGE SCALE GENOMIC DNA]</scope>
</reference>
<evidence type="ECO:0000259" key="18">
    <source>
        <dbReference type="PROSITE" id="PS51362"/>
    </source>
</evidence>
<reference evidence="20" key="2">
    <citation type="journal article" date="2013" name="Nat. Commun.">
        <title>Genome of the Chinese tree shrew.</title>
        <authorList>
            <person name="Fan Y."/>
            <person name="Huang Z.Y."/>
            <person name="Cao C.C."/>
            <person name="Chen C.S."/>
            <person name="Chen Y.X."/>
            <person name="Fan D.D."/>
            <person name="He J."/>
            <person name="Hou H.L."/>
            <person name="Hu L."/>
            <person name="Hu X.T."/>
            <person name="Jiang X.T."/>
            <person name="Lai R."/>
            <person name="Lang Y.S."/>
            <person name="Liang B."/>
            <person name="Liao S.G."/>
            <person name="Mu D."/>
            <person name="Ma Y.Y."/>
            <person name="Niu Y.Y."/>
            <person name="Sun X.Q."/>
            <person name="Xia J.Q."/>
            <person name="Xiao J."/>
            <person name="Xiong Z.Q."/>
            <person name="Xu L."/>
            <person name="Yang L."/>
            <person name="Zhang Y."/>
            <person name="Zhao W."/>
            <person name="Zhao X.D."/>
            <person name="Zheng Y.T."/>
            <person name="Zhou J.M."/>
            <person name="Zhu Y.B."/>
            <person name="Zhang G.J."/>
            <person name="Wang J."/>
            <person name="Yao Y.G."/>
        </authorList>
    </citation>
    <scope>NUCLEOTIDE SEQUENCE [LARGE SCALE GENOMIC DNA]</scope>
</reference>
<dbReference type="GO" id="GO:0008083">
    <property type="term" value="F:growth factor activity"/>
    <property type="evidence" value="ECO:0007669"/>
    <property type="project" value="UniProtKB-KW"/>
</dbReference>
<keyword evidence="5" id="KW-0202">Cytokine</keyword>
<evidence type="ECO:0000256" key="13">
    <source>
        <dbReference type="ARBA" id="ARBA00023180"/>
    </source>
</evidence>
<evidence type="ECO:0000256" key="10">
    <source>
        <dbReference type="ARBA" id="ARBA00022855"/>
    </source>
</evidence>
<comment type="similarity">
    <text evidence="2 15">Belongs to the TGF-beta family.</text>
</comment>
<dbReference type="KEGG" id="tup:102490617"/>
<feature type="compositionally biased region" description="Basic residues" evidence="16">
    <location>
        <begin position="348"/>
        <end position="358"/>
    </location>
</feature>
<keyword evidence="11 15" id="KW-0339">Growth factor</keyword>
<dbReference type="AlphaFoldDB" id="L9KN64"/>
<dbReference type="SMART" id="SM00204">
    <property type="entry name" value="TGFB"/>
    <property type="match status" value="1"/>
</dbReference>
<dbReference type="EMBL" id="KB320758">
    <property type="protein sequence ID" value="ELW63914.1"/>
    <property type="molecule type" value="Genomic_DNA"/>
</dbReference>
<dbReference type="PANTHER" id="PTHR11848:SF144">
    <property type="entry name" value="BONE MORPHOGENETIC PROTEIN 3"/>
    <property type="match status" value="1"/>
</dbReference>
<sequence>MQGADARRRALAMAGARWLLCLWLGCSCVSLVQGDGPKLHSPELRKAVPGDRAAGGGPGPELQPHDKVSEHMLRLYDRYSGGRRVQAARMPSSPERGWRSPRPQPLREGNTVRSFRAGTAGTLESKGLHIFNLTSLTKSENILSATLYFYIGDLVNISRSCPISQGCSHRAQRKHIQIDLSAWILKSNINRSHLLGNLSVEVAKHHRDIMSWLSKDITQLLRKAKENEESLIGFNITSKGHELPKRMLHFPEPYILVYANDAAISEPESVVSSLQRHQNFPTVAVPKLDSHIRATLSMERRKKRSTGVLLPLQNNELPGSEYQYKEEGMWEERKPYKTLQTQPPEKSKNKKKQRKGAHQKSQTLQFDEQTLKKARRKQWIEPRNCARRYLKVDFADIGWSEWIISPKSFDAYYCSGACQFPMPKSLKPSNHATIQSIVRAVGVVPGIPEPCCVPEKMSSLSILFFDENKNVVLKVYPNMTVESCACR</sequence>
<keyword evidence="12 14" id="KW-1015">Disulfide bond</keyword>
<feature type="compositionally biased region" description="Polar residues" evidence="16">
    <location>
        <begin position="359"/>
        <end position="368"/>
    </location>
</feature>
<dbReference type="PANTHER" id="PTHR11848">
    <property type="entry name" value="TGF-BETA FAMILY"/>
    <property type="match status" value="1"/>
</dbReference>
<dbReference type="InterPro" id="IPR017948">
    <property type="entry name" value="TGFb_CS"/>
</dbReference>
<feature type="disulfide bond" evidence="14">
    <location>
        <begin position="385"/>
        <end position="452"/>
    </location>
</feature>
<dbReference type="GO" id="GO:0005125">
    <property type="term" value="F:cytokine activity"/>
    <property type="evidence" value="ECO:0007669"/>
    <property type="project" value="UniProtKB-KW"/>
</dbReference>
<feature type="disulfide bond" evidence="14">
    <location>
        <begin position="414"/>
        <end position="484"/>
    </location>
</feature>
<dbReference type="InParanoid" id="L9KN64"/>
<dbReference type="PROSITE" id="PS00250">
    <property type="entry name" value="TGF_BETA_1"/>
    <property type="match status" value="1"/>
</dbReference>
<evidence type="ECO:0000313" key="19">
    <source>
        <dbReference type="EMBL" id="ELW63914.1"/>
    </source>
</evidence>
<dbReference type="InterPro" id="IPR001839">
    <property type="entry name" value="TGF-b_C"/>
</dbReference>
<feature type="signal peptide" evidence="17">
    <location>
        <begin position="1"/>
        <end position="34"/>
    </location>
</feature>
<evidence type="ECO:0000256" key="2">
    <source>
        <dbReference type="ARBA" id="ARBA00006656"/>
    </source>
</evidence>
<organism evidence="19 20">
    <name type="scientific">Tupaia chinensis</name>
    <name type="common">Chinese tree shrew</name>
    <name type="synonym">Tupaia belangeri chinensis</name>
    <dbReference type="NCBI Taxonomy" id="246437"/>
    <lineage>
        <taxon>Eukaryota</taxon>
        <taxon>Metazoa</taxon>
        <taxon>Chordata</taxon>
        <taxon>Craniata</taxon>
        <taxon>Vertebrata</taxon>
        <taxon>Euteleostomi</taxon>
        <taxon>Mammalia</taxon>
        <taxon>Eutheria</taxon>
        <taxon>Euarchontoglires</taxon>
        <taxon>Scandentia</taxon>
        <taxon>Tupaiidae</taxon>
        <taxon>Tupaia</taxon>
    </lineage>
</organism>
<feature type="compositionally biased region" description="Basic and acidic residues" evidence="16">
    <location>
        <begin position="39"/>
        <end position="49"/>
    </location>
</feature>
<feature type="domain" description="TGF-beta family profile" evidence="18">
    <location>
        <begin position="375"/>
        <end position="487"/>
    </location>
</feature>
<dbReference type="Pfam" id="PF00019">
    <property type="entry name" value="TGF_beta"/>
    <property type="match status" value="1"/>
</dbReference>
<keyword evidence="6" id="KW-0964">Secreted</keyword>
<evidence type="ECO:0000256" key="3">
    <source>
        <dbReference type="ARBA" id="ARBA00013361"/>
    </source>
</evidence>
<keyword evidence="20" id="KW-1185">Reference proteome</keyword>
<evidence type="ECO:0000256" key="1">
    <source>
        <dbReference type="ARBA" id="ARBA00004613"/>
    </source>
</evidence>
<dbReference type="PROSITE" id="PS51257">
    <property type="entry name" value="PROKAR_LIPOPROTEIN"/>
    <property type="match status" value="1"/>
</dbReference>
<evidence type="ECO:0000256" key="17">
    <source>
        <dbReference type="SAM" id="SignalP"/>
    </source>
</evidence>
<evidence type="ECO:0000256" key="7">
    <source>
        <dbReference type="ARBA" id="ARBA00022685"/>
    </source>
</evidence>
<dbReference type="InterPro" id="IPR029034">
    <property type="entry name" value="Cystine-knot_cytokine"/>
</dbReference>